<dbReference type="EC" id="2.4.1.-" evidence="6"/>
<organism evidence="8 9">
    <name type="scientific">Aristolochia fimbriata</name>
    <name type="common">White veined hardy Dutchman's pipe vine</name>
    <dbReference type="NCBI Taxonomy" id="158543"/>
    <lineage>
        <taxon>Eukaryota</taxon>
        <taxon>Viridiplantae</taxon>
        <taxon>Streptophyta</taxon>
        <taxon>Embryophyta</taxon>
        <taxon>Tracheophyta</taxon>
        <taxon>Spermatophyta</taxon>
        <taxon>Magnoliopsida</taxon>
        <taxon>Magnoliidae</taxon>
        <taxon>Piperales</taxon>
        <taxon>Aristolochiaceae</taxon>
        <taxon>Aristolochia</taxon>
    </lineage>
</organism>
<comment type="pathway">
    <text evidence="1">Glycan metabolism; pectin biosynthesis.</text>
</comment>
<evidence type="ECO:0000256" key="2">
    <source>
        <dbReference type="ARBA" id="ARBA00006351"/>
    </source>
</evidence>
<keyword evidence="4" id="KW-0808">Transferase</keyword>
<sequence>MSSPSGQGFASQSGLSRRSVSSSTPSKPPPSGPLHPDIDPAPKPWPLAQFLAVAAIFLFALLQFLPPTHFRDPDDPFRRWIPFHPDSSVSNSEFFDEENGNVALPEFEHPGTVHVVSWMECLDLRMLSVLANSTLSNSRDPQRIHFHFFIPEGDKDKVSYYKLKVLFPDSDLEIIGHKEVEETLRSTISGGLQPGLLAHDIAPFAIPSIFPSLNKFIYISPDTIVKGRVEELFAVDLNEYAIAAPEDCSKSLDAYFNFDVLDAIQRAATKPWVSTKPYNKSACVPDDLNVLLVDAKKPDPDLVDAILWWSRVLNLGNQRTEIHRAIVLALLGKTFKLPSEWKKNDAEELGSGDGAKNVVSYDGPRKGCSGHENVEDSQGSDLWKRYLPPSSNSITPSRGPEGSAAHLFHGSLRNFIKSRA</sequence>
<dbReference type="InterPro" id="IPR050748">
    <property type="entry name" value="Glycosyltrans_8_dom-fam"/>
</dbReference>
<comment type="caution">
    <text evidence="8">The sequence shown here is derived from an EMBL/GenBank/DDBJ whole genome shotgun (WGS) entry which is preliminary data.</text>
</comment>
<keyword evidence="5" id="KW-0479">Metal-binding</keyword>
<feature type="region of interest" description="Disordered" evidence="7">
    <location>
        <begin position="1"/>
        <end position="39"/>
    </location>
</feature>
<feature type="compositionally biased region" description="Low complexity" evidence="7">
    <location>
        <begin position="11"/>
        <end position="25"/>
    </location>
</feature>
<evidence type="ECO:0000313" key="9">
    <source>
        <dbReference type="Proteomes" id="UP000825729"/>
    </source>
</evidence>
<proteinExistence type="inferred from homology"/>
<dbReference type="SUPFAM" id="SSF53448">
    <property type="entry name" value="Nucleotide-diphospho-sugar transferases"/>
    <property type="match status" value="1"/>
</dbReference>
<dbReference type="InterPro" id="IPR002495">
    <property type="entry name" value="Glyco_trans_8"/>
</dbReference>
<evidence type="ECO:0000256" key="7">
    <source>
        <dbReference type="SAM" id="MobiDB-lite"/>
    </source>
</evidence>
<reference evidence="8 9" key="1">
    <citation type="submission" date="2021-07" db="EMBL/GenBank/DDBJ databases">
        <title>The Aristolochia fimbriata genome: insights into angiosperm evolution, floral development and chemical biosynthesis.</title>
        <authorList>
            <person name="Jiao Y."/>
        </authorList>
    </citation>
    <scope>NUCLEOTIDE SEQUENCE [LARGE SCALE GENOMIC DNA]</scope>
    <source>
        <strain evidence="8">IBCAS-2021</strain>
        <tissue evidence="8">Leaf</tissue>
    </source>
</reference>
<dbReference type="GO" id="GO:0016757">
    <property type="term" value="F:glycosyltransferase activity"/>
    <property type="evidence" value="ECO:0007669"/>
    <property type="project" value="UniProtKB-KW"/>
</dbReference>
<dbReference type="Proteomes" id="UP000825729">
    <property type="component" value="Unassembled WGS sequence"/>
</dbReference>
<dbReference type="PANTHER" id="PTHR13778:SF47">
    <property type="entry name" value="LIPOPOLYSACCHARIDE 1,3-GALACTOSYLTRANSFERASE"/>
    <property type="match status" value="1"/>
</dbReference>
<dbReference type="GO" id="GO:0046872">
    <property type="term" value="F:metal ion binding"/>
    <property type="evidence" value="ECO:0007669"/>
    <property type="project" value="UniProtKB-KW"/>
</dbReference>
<dbReference type="GO" id="GO:0005794">
    <property type="term" value="C:Golgi apparatus"/>
    <property type="evidence" value="ECO:0007669"/>
    <property type="project" value="TreeGrafter"/>
</dbReference>
<comment type="similarity">
    <text evidence="2 6">Belongs to the glycosyltransferase 8 family.</text>
</comment>
<accession>A0AAV7DSB1</accession>
<gene>
    <name evidence="8" type="ORF">H6P81_019635</name>
</gene>
<protein>
    <recommendedName>
        <fullName evidence="6">Hexosyltransferase</fullName>
        <ecNumber evidence="6">2.4.1.-</ecNumber>
    </recommendedName>
</protein>
<keyword evidence="9" id="KW-1185">Reference proteome</keyword>
<evidence type="ECO:0000256" key="3">
    <source>
        <dbReference type="ARBA" id="ARBA00022676"/>
    </source>
</evidence>
<evidence type="ECO:0000256" key="6">
    <source>
        <dbReference type="RuleBase" id="RU362027"/>
    </source>
</evidence>
<evidence type="ECO:0000256" key="4">
    <source>
        <dbReference type="ARBA" id="ARBA00022679"/>
    </source>
</evidence>
<evidence type="ECO:0000313" key="8">
    <source>
        <dbReference type="EMBL" id="KAG9439470.1"/>
    </source>
</evidence>
<evidence type="ECO:0000256" key="5">
    <source>
        <dbReference type="ARBA" id="ARBA00022723"/>
    </source>
</evidence>
<feature type="compositionally biased region" description="Polar residues" evidence="7">
    <location>
        <begin position="1"/>
        <end position="10"/>
    </location>
</feature>
<evidence type="ECO:0000256" key="1">
    <source>
        <dbReference type="ARBA" id="ARBA00004877"/>
    </source>
</evidence>
<dbReference type="Gene3D" id="3.90.550.10">
    <property type="entry name" value="Spore Coat Polysaccharide Biosynthesis Protein SpsA, Chain A"/>
    <property type="match status" value="1"/>
</dbReference>
<feature type="compositionally biased region" description="Pro residues" evidence="7">
    <location>
        <begin position="26"/>
        <end position="39"/>
    </location>
</feature>
<dbReference type="EMBL" id="JAINDJ010000008">
    <property type="protein sequence ID" value="KAG9439470.1"/>
    <property type="molecule type" value="Genomic_DNA"/>
</dbReference>
<keyword evidence="3" id="KW-0328">Glycosyltransferase</keyword>
<name>A0AAV7DSB1_ARIFI</name>
<feature type="region of interest" description="Disordered" evidence="7">
    <location>
        <begin position="346"/>
        <end position="403"/>
    </location>
</feature>
<dbReference type="PANTHER" id="PTHR13778">
    <property type="entry name" value="GLYCOSYLTRANSFERASE 8 DOMAIN-CONTAINING PROTEIN"/>
    <property type="match status" value="1"/>
</dbReference>
<dbReference type="Pfam" id="PF01501">
    <property type="entry name" value="Glyco_transf_8"/>
    <property type="match status" value="1"/>
</dbReference>
<dbReference type="AlphaFoldDB" id="A0AAV7DSB1"/>
<dbReference type="InterPro" id="IPR029044">
    <property type="entry name" value="Nucleotide-diphossugar_trans"/>
</dbReference>